<reference evidence="3" key="1">
    <citation type="submission" date="2011-03" db="EMBL/GenBank/DDBJ databases">
        <title>Draft genome sequence of Brevundimonas diminuta.</title>
        <authorList>
            <person name="Brown P.J.B."/>
            <person name="Buechlein A."/>
            <person name="Hemmerich C."/>
            <person name="Brun Y.V."/>
        </authorList>
    </citation>
    <scope>NUCLEOTIDE SEQUENCE [LARGE SCALE GENOMIC DNA]</scope>
    <source>
        <strain evidence="3">C19</strain>
    </source>
</reference>
<dbReference type="PROSITE" id="PS50213">
    <property type="entry name" value="FAS1"/>
    <property type="match status" value="1"/>
</dbReference>
<dbReference type="EMBL" id="GL883079">
    <property type="protein sequence ID" value="EGF90281.1"/>
    <property type="molecule type" value="Genomic_DNA"/>
</dbReference>
<evidence type="ECO:0000259" key="1">
    <source>
        <dbReference type="PROSITE" id="PS50213"/>
    </source>
</evidence>
<keyword evidence="3" id="KW-1185">Reference proteome</keyword>
<dbReference type="PROSITE" id="PS51257">
    <property type="entry name" value="PROKAR_LIPOPROTEIN"/>
    <property type="match status" value="1"/>
</dbReference>
<gene>
    <name evidence="2" type="ORF">ABI_32970</name>
</gene>
<feature type="domain" description="FAS1" evidence="1">
    <location>
        <begin position="35"/>
        <end position="175"/>
    </location>
</feature>
<dbReference type="OrthoDB" id="9800666at2"/>
<dbReference type="eggNOG" id="COG2335">
    <property type="taxonomic scope" value="Bacteria"/>
</dbReference>
<dbReference type="Pfam" id="PF02469">
    <property type="entry name" value="Fasciclin"/>
    <property type="match status" value="1"/>
</dbReference>
<organism evidence="2 3">
    <name type="scientific">Asticcacaulis biprosthecium C19</name>
    <dbReference type="NCBI Taxonomy" id="715226"/>
    <lineage>
        <taxon>Bacteria</taxon>
        <taxon>Pseudomonadati</taxon>
        <taxon>Pseudomonadota</taxon>
        <taxon>Alphaproteobacteria</taxon>
        <taxon>Caulobacterales</taxon>
        <taxon>Caulobacteraceae</taxon>
        <taxon>Asticcacaulis</taxon>
    </lineage>
</organism>
<dbReference type="Gene3D" id="2.30.180.10">
    <property type="entry name" value="FAS1 domain"/>
    <property type="match status" value="1"/>
</dbReference>
<dbReference type="SMART" id="SM00554">
    <property type="entry name" value="FAS1"/>
    <property type="match status" value="1"/>
</dbReference>
<dbReference type="PANTHER" id="PTHR10900">
    <property type="entry name" value="PERIOSTIN-RELATED"/>
    <property type="match status" value="1"/>
</dbReference>
<dbReference type="STRING" id="715226.ABI_32970"/>
<accession>F4QPZ4</accession>
<dbReference type="InterPro" id="IPR000782">
    <property type="entry name" value="FAS1_domain"/>
</dbReference>
<dbReference type="InterPro" id="IPR050904">
    <property type="entry name" value="Adhesion/Biosynth-related"/>
</dbReference>
<sequence length="179" mass="18354">MKAFLTITACAFLGACATQGTVQNPQVGGAQMYPSKTMMANLSASGDHSKLVAAVKTAGVVGDLAGKGPFTLFAPTDAAFDALADPSLLSDKARLQKVFDCSMVAGLTSVEQLQKLVVDHGGSYRLDTMGGCPLTATIGAKGDLLITSDSGIQARVTTPDVKQENGVVHVVDAVLIPTN</sequence>
<dbReference type="SUPFAM" id="SSF82153">
    <property type="entry name" value="FAS1 domain"/>
    <property type="match status" value="1"/>
</dbReference>
<evidence type="ECO:0000313" key="2">
    <source>
        <dbReference type="EMBL" id="EGF90281.1"/>
    </source>
</evidence>
<dbReference type="InterPro" id="IPR036378">
    <property type="entry name" value="FAS1_dom_sf"/>
</dbReference>
<dbReference type="RefSeq" id="WP_006274081.1">
    <property type="nucleotide sequence ID" value="NZ_GL883079.1"/>
</dbReference>
<dbReference type="Proteomes" id="UP000006512">
    <property type="component" value="Unassembled WGS sequence"/>
</dbReference>
<proteinExistence type="predicted"/>
<dbReference type="PANTHER" id="PTHR10900:SF77">
    <property type="entry name" value="FI19380P1"/>
    <property type="match status" value="1"/>
</dbReference>
<evidence type="ECO:0000313" key="3">
    <source>
        <dbReference type="Proteomes" id="UP000006512"/>
    </source>
</evidence>
<protein>
    <submittedName>
        <fullName evidence="2">Fasciclin domain protein</fullName>
    </submittedName>
</protein>
<dbReference type="AlphaFoldDB" id="F4QPZ4"/>
<dbReference type="HOGENOM" id="CLU_031281_4_1_5"/>
<name>F4QPZ4_9CAUL</name>